<accession>A0AA90U187</accession>
<gene>
    <name evidence="1" type="ORF">J2750_002288</name>
</gene>
<name>A0AA90U187_9EURY</name>
<keyword evidence="2" id="KW-1185">Reference proteome</keyword>
<sequence>MKQDAKSDKLFTFNNHVLDTLIDDGIVKTVDAALVEIMKRRESL</sequence>
<proteinExistence type="predicted"/>
<comment type="caution">
    <text evidence="1">The sequence shown here is derived from an EMBL/GenBank/DDBJ whole genome shotgun (WGS) entry which is preliminary data.</text>
</comment>
<evidence type="ECO:0000313" key="2">
    <source>
        <dbReference type="Proteomes" id="UP001185015"/>
    </source>
</evidence>
<organism evidence="1 2">
    <name type="scientific">Methanococcoides alaskense</name>
    <dbReference type="NCBI Taxonomy" id="325778"/>
    <lineage>
        <taxon>Archaea</taxon>
        <taxon>Methanobacteriati</taxon>
        <taxon>Methanobacteriota</taxon>
        <taxon>Stenosarchaea group</taxon>
        <taxon>Methanomicrobia</taxon>
        <taxon>Methanosarcinales</taxon>
        <taxon>Methanosarcinaceae</taxon>
        <taxon>Methanococcoides</taxon>
    </lineage>
</organism>
<dbReference type="AlphaFoldDB" id="A0AA90U187"/>
<dbReference type="Proteomes" id="UP001185015">
    <property type="component" value="Unassembled WGS sequence"/>
</dbReference>
<dbReference type="RefSeq" id="WP_309741201.1">
    <property type="nucleotide sequence ID" value="NZ_JAVDQI010000012.1"/>
</dbReference>
<dbReference type="EMBL" id="JAVDQI010000012">
    <property type="protein sequence ID" value="MDR6223811.1"/>
    <property type="molecule type" value="Genomic_DNA"/>
</dbReference>
<protein>
    <submittedName>
        <fullName evidence="1">Uncharacterized protein</fullName>
    </submittedName>
</protein>
<reference evidence="1 2" key="1">
    <citation type="submission" date="2023-07" db="EMBL/GenBank/DDBJ databases">
        <title>Genomic Encyclopedia of Type Strains, Phase IV (KMG-IV): sequencing the most valuable type-strain genomes for metagenomic binning, comparative biology and taxonomic classification.</title>
        <authorList>
            <person name="Goeker M."/>
        </authorList>
    </citation>
    <scope>NUCLEOTIDE SEQUENCE [LARGE SCALE GENOMIC DNA]</scope>
    <source>
        <strain evidence="1 2">DSM 17273</strain>
    </source>
</reference>
<evidence type="ECO:0000313" key="1">
    <source>
        <dbReference type="EMBL" id="MDR6223811.1"/>
    </source>
</evidence>